<sequence>MKIVVIGGTRYIRSATVERLRSQGHEVVAASPRPRVSTITITAAPRDPGYAGRPFREFLEKLWLGRFQPRIGVVSSWPSGGEAEKTAF</sequence>
<comment type="caution">
    <text evidence="1">The sequence shown here is derived from an EMBL/GenBank/DDBJ whole genome shotgun (WGS) entry which is preliminary data.</text>
</comment>
<dbReference type="InterPro" id="IPR036291">
    <property type="entry name" value="NAD(P)-bd_dom_sf"/>
</dbReference>
<dbReference type="SUPFAM" id="SSF51735">
    <property type="entry name" value="NAD(P)-binding Rossmann-fold domains"/>
    <property type="match status" value="1"/>
</dbReference>
<name>A0ABN8JK82_9HYPH</name>
<gene>
    <name evidence="1" type="ORF">MES5069_200062</name>
</gene>
<dbReference type="Proteomes" id="UP001153050">
    <property type="component" value="Unassembled WGS sequence"/>
</dbReference>
<proteinExistence type="predicted"/>
<keyword evidence="2" id="KW-1185">Reference proteome</keyword>
<reference evidence="1 2" key="1">
    <citation type="submission" date="2022-03" db="EMBL/GenBank/DDBJ databases">
        <authorList>
            <person name="Brunel B."/>
        </authorList>
    </citation>
    <scope>NUCLEOTIDE SEQUENCE [LARGE SCALE GENOMIC DNA]</scope>
    <source>
        <strain evidence="1">STM5069sample</strain>
    </source>
</reference>
<evidence type="ECO:0000313" key="1">
    <source>
        <dbReference type="EMBL" id="CAH2398545.1"/>
    </source>
</evidence>
<evidence type="ECO:0000313" key="2">
    <source>
        <dbReference type="Proteomes" id="UP001153050"/>
    </source>
</evidence>
<organism evidence="1 2">
    <name type="scientific">Mesorhizobium escarrei</name>
    <dbReference type="NCBI Taxonomy" id="666018"/>
    <lineage>
        <taxon>Bacteria</taxon>
        <taxon>Pseudomonadati</taxon>
        <taxon>Pseudomonadota</taxon>
        <taxon>Alphaproteobacteria</taxon>
        <taxon>Hyphomicrobiales</taxon>
        <taxon>Phyllobacteriaceae</taxon>
        <taxon>Mesorhizobium</taxon>
    </lineage>
</organism>
<protein>
    <submittedName>
        <fullName evidence="1">Uncharacterized protein</fullName>
    </submittedName>
</protein>
<dbReference type="EMBL" id="CAKXZT010000113">
    <property type="protein sequence ID" value="CAH2398545.1"/>
    <property type="molecule type" value="Genomic_DNA"/>
</dbReference>
<dbReference type="Gene3D" id="3.40.50.720">
    <property type="entry name" value="NAD(P)-binding Rossmann-like Domain"/>
    <property type="match status" value="1"/>
</dbReference>
<accession>A0ABN8JK82</accession>